<evidence type="ECO:0000256" key="3">
    <source>
        <dbReference type="ARBA" id="ARBA00022448"/>
    </source>
</evidence>
<organism evidence="13 14">
    <name type="scientific">Corynebacterium otitidis ATCC 51513</name>
    <dbReference type="NCBI Taxonomy" id="883169"/>
    <lineage>
        <taxon>Bacteria</taxon>
        <taxon>Bacillati</taxon>
        <taxon>Actinomycetota</taxon>
        <taxon>Actinomycetes</taxon>
        <taxon>Mycobacteriales</taxon>
        <taxon>Corynebacteriaceae</taxon>
        <taxon>Corynebacterium</taxon>
    </lineage>
</organism>
<dbReference type="Gene3D" id="1.20.120.220">
    <property type="entry name" value="ATP synthase, F0 complex, subunit A"/>
    <property type="match status" value="1"/>
</dbReference>
<dbReference type="CDD" id="cd00310">
    <property type="entry name" value="ATP-synt_Fo_a_6"/>
    <property type="match status" value="1"/>
</dbReference>
<evidence type="ECO:0000256" key="5">
    <source>
        <dbReference type="ARBA" id="ARBA00022692"/>
    </source>
</evidence>
<keyword evidence="11" id="KW-1003">Cell membrane</keyword>
<evidence type="ECO:0000313" key="13">
    <source>
        <dbReference type="EMBL" id="CCI83353.1"/>
    </source>
</evidence>
<keyword evidence="9 11" id="KW-0472">Membrane</keyword>
<feature type="transmembrane region" description="Helical" evidence="11">
    <location>
        <begin position="277"/>
        <end position="297"/>
    </location>
</feature>
<keyword evidence="4 11" id="KW-0138">CF(0)</keyword>
<keyword evidence="6 11" id="KW-0375">Hydrogen ion transport</keyword>
<dbReference type="GO" id="GO:0045259">
    <property type="term" value="C:proton-transporting ATP synthase complex"/>
    <property type="evidence" value="ECO:0007669"/>
    <property type="project" value="UniProtKB-KW"/>
</dbReference>
<feature type="transmembrane region" description="Helical" evidence="11">
    <location>
        <begin position="209"/>
        <end position="228"/>
    </location>
</feature>
<keyword evidence="3 11" id="KW-0813">Transport</keyword>
<gene>
    <name evidence="11 13" type="primary">atpB</name>
    <name evidence="13" type="ORF">BN46_0617</name>
</gene>
<dbReference type="InterPro" id="IPR023011">
    <property type="entry name" value="ATP_synth_F0_asu_AS"/>
</dbReference>
<evidence type="ECO:0000313" key="14">
    <source>
        <dbReference type="Proteomes" id="UP000011016"/>
    </source>
</evidence>
<keyword evidence="7 11" id="KW-1133">Transmembrane helix</keyword>
<dbReference type="PRINTS" id="PR00123">
    <property type="entry name" value="ATPASEA"/>
</dbReference>
<keyword evidence="8 11" id="KW-0406">Ion transport</keyword>
<sequence>MTARPPGVPRIRGTCWAGPLWKGSAGVLSPEAAAPMDVRRSPGRPFLFTNANQSTSIAPLAWPWKRRPAALPWERTLSVTTLSMKGEFHEPDLDSEIFPGEEYGHILFDDVAGGWFALDRLMLVRILMAAVLVIFFVVAMRNPKVVPRGVQNVAEIILDFVRVNIVESTLGKKEGKRFFPLIAIIFVTVLALNLSTVIPGLNVSSNARIGMPIVLAITGYVAMIYAGAKRYGFFKYLKSSIVVPNVPWVLHIMLVPIEILSTFIVRPVTLAIRLMANMLAGHLILVLLFSATNFFFWQLNGWTALSGVTVLAGVVFTAFELFIVGLQAYIFALLVSVYIDLSLHADEH</sequence>
<dbReference type="AlphaFoldDB" id="I7IWY6"/>
<dbReference type="GO" id="GO:0016787">
    <property type="term" value="F:hydrolase activity"/>
    <property type="evidence" value="ECO:0007669"/>
    <property type="project" value="UniProtKB-KW"/>
</dbReference>
<comment type="caution">
    <text evidence="13">The sequence shown here is derived from an EMBL/GenBank/DDBJ whole genome shotgun (WGS) entry which is preliminary data.</text>
</comment>
<feature type="transmembrane region" description="Helical" evidence="11">
    <location>
        <begin position="248"/>
        <end position="265"/>
    </location>
</feature>
<evidence type="ECO:0000256" key="11">
    <source>
        <dbReference type="HAMAP-Rule" id="MF_01393"/>
    </source>
</evidence>
<name>I7IWY6_9CORY</name>
<evidence type="ECO:0000256" key="9">
    <source>
        <dbReference type="ARBA" id="ARBA00023136"/>
    </source>
</evidence>
<dbReference type="GO" id="GO:0046933">
    <property type="term" value="F:proton-transporting ATP synthase activity, rotational mechanism"/>
    <property type="evidence" value="ECO:0007669"/>
    <property type="project" value="UniProtKB-UniRule"/>
</dbReference>
<feature type="transmembrane region" description="Helical" evidence="11">
    <location>
        <begin position="309"/>
        <end position="339"/>
    </location>
</feature>
<dbReference type="InterPro" id="IPR000568">
    <property type="entry name" value="ATP_synth_F0_asu"/>
</dbReference>
<keyword evidence="10 11" id="KW-0066">ATP synthesis</keyword>
<evidence type="ECO:0000256" key="4">
    <source>
        <dbReference type="ARBA" id="ARBA00022547"/>
    </source>
</evidence>
<dbReference type="PROSITE" id="PS00449">
    <property type="entry name" value="ATPASE_A"/>
    <property type="match status" value="1"/>
</dbReference>
<evidence type="ECO:0000256" key="6">
    <source>
        <dbReference type="ARBA" id="ARBA00022781"/>
    </source>
</evidence>
<evidence type="ECO:0000256" key="8">
    <source>
        <dbReference type="ARBA" id="ARBA00023065"/>
    </source>
</evidence>
<reference evidence="13 14" key="1">
    <citation type="journal article" date="2012" name="J. Bacteriol.">
        <title>Draft Genome Sequence of Turicella otitidis ATCC 51513, Isolated from Middle Ear Fluid from a Child with Otitis Media.</title>
        <authorList>
            <person name="Brinkrolf K."/>
            <person name="Schneider J."/>
            <person name="Knecht M."/>
            <person name="Ruckert C."/>
            <person name="Tauch A."/>
        </authorList>
    </citation>
    <scope>NUCLEOTIDE SEQUENCE [LARGE SCALE GENOMIC DNA]</scope>
    <source>
        <strain evidence="13 14">ATCC 51513</strain>
    </source>
</reference>
<evidence type="ECO:0000256" key="2">
    <source>
        <dbReference type="ARBA" id="ARBA00006810"/>
    </source>
</evidence>
<dbReference type="SUPFAM" id="SSF81336">
    <property type="entry name" value="F1F0 ATP synthase subunit A"/>
    <property type="match status" value="1"/>
</dbReference>
<dbReference type="PANTHER" id="PTHR11410">
    <property type="entry name" value="ATP SYNTHASE SUBUNIT A"/>
    <property type="match status" value="1"/>
</dbReference>
<keyword evidence="13" id="KW-0378">Hydrolase</keyword>
<dbReference type="Pfam" id="PF00119">
    <property type="entry name" value="ATP-synt_A"/>
    <property type="match status" value="1"/>
</dbReference>
<keyword evidence="5 11" id="KW-0812">Transmembrane</keyword>
<evidence type="ECO:0000256" key="7">
    <source>
        <dbReference type="ARBA" id="ARBA00022989"/>
    </source>
</evidence>
<comment type="subcellular location">
    <subcellularLocation>
        <location evidence="11 12">Cell membrane</location>
        <topology evidence="11 12">Multi-pass membrane protein</topology>
    </subcellularLocation>
    <subcellularLocation>
        <location evidence="1">Membrane</location>
        <topology evidence="1">Multi-pass membrane protein</topology>
    </subcellularLocation>
</comment>
<accession>I7IWY6</accession>
<proteinExistence type="inferred from homology"/>
<dbReference type="InterPro" id="IPR045083">
    <property type="entry name" value="ATP_synth_F0_asu_bact/mt"/>
</dbReference>
<dbReference type="EMBL" id="CAJZ01000095">
    <property type="protein sequence ID" value="CCI83353.1"/>
    <property type="molecule type" value="Genomic_DNA"/>
</dbReference>
<protein>
    <recommendedName>
        <fullName evidence="11 12">ATP synthase subunit a</fullName>
    </recommendedName>
    <alternativeName>
        <fullName evidence="11">ATP synthase F0 sector subunit a</fullName>
    </alternativeName>
    <alternativeName>
        <fullName evidence="11">F-ATPase subunit 6</fullName>
    </alternativeName>
</protein>
<feature type="transmembrane region" description="Helical" evidence="11">
    <location>
        <begin position="178"/>
        <end position="197"/>
    </location>
</feature>
<dbReference type="Proteomes" id="UP000011016">
    <property type="component" value="Unassembled WGS sequence"/>
</dbReference>
<evidence type="ECO:0000256" key="10">
    <source>
        <dbReference type="ARBA" id="ARBA00023310"/>
    </source>
</evidence>
<dbReference type="PANTHER" id="PTHR11410:SF0">
    <property type="entry name" value="ATP SYNTHASE SUBUNIT A"/>
    <property type="match status" value="1"/>
</dbReference>
<dbReference type="InterPro" id="IPR035908">
    <property type="entry name" value="F0_ATP_A_sf"/>
</dbReference>
<dbReference type="GO" id="GO:0005886">
    <property type="term" value="C:plasma membrane"/>
    <property type="evidence" value="ECO:0007669"/>
    <property type="project" value="UniProtKB-SubCell"/>
</dbReference>
<feature type="transmembrane region" description="Helical" evidence="11">
    <location>
        <begin position="122"/>
        <end position="140"/>
    </location>
</feature>
<evidence type="ECO:0000256" key="1">
    <source>
        <dbReference type="ARBA" id="ARBA00004141"/>
    </source>
</evidence>
<dbReference type="NCBIfam" id="TIGR01131">
    <property type="entry name" value="ATP_synt_6_or_A"/>
    <property type="match status" value="1"/>
</dbReference>
<comment type="similarity">
    <text evidence="2 11 12">Belongs to the ATPase A chain family.</text>
</comment>
<comment type="function">
    <text evidence="11 12">Key component of the proton channel; it plays a direct role in the translocation of protons across the membrane.</text>
</comment>
<dbReference type="HAMAP" id="MF_01393">
    <property type="entry name" value="ATP_synth_a_bact"/>
    <property type="match status" value="1"/>
</dbReference>
<evidence type="ECO:0000256" key="12">
    <source>
        <dbReference type="RuleBase" id="RU000483"/>
    </source>
</evidence>